<dbReference type="STRING" id="400727.A0A2T7NXY4"/>
<evidence type="ECO:0000313" key="6">
    <source>
        <dbReference type="Proteomes" id="UP000245119"/>
    </source>
</evidence>
<reference evidence="5 6" key="1">
    <citation type="submission" date="2018-04" db="EMBL/GenBank/DDBJ databases">
        <title>The genome of golden apple snail Pomacea canaliculata provides insight into stress tolerance and invasive adaptation.</title>
        <authorList>
            <person name="Liu C."/>
            <person name="Liu B."/>
            <person name="Ren Y."/>
            <person name="Zhang Y."/>
            <person name="Wang H."/>
            <person name="Li S."/>
            <person name="Jiang F."/>
            <person name="Yin L."/>
            <person name="Zhang G."/>
            <person name="Qian W."/>
            <person name="Fan W."/>
        </authorList>
    </citation>
    <scope>NUCLEOTIDE SEQUENCE [LARGE SCALE GENOMIC DNA]</scope>
    <source>
        <strain evidence="5">SZHN2017</strain>
        <tissue evidence="5">Muscle</tissue>
    </source>
</reference>
<dbReference type="PANTHER" id="PTHR13471:SF0">
    <property type="entry name" value="NUCLEAR EXOSOME REGULATOR NRDE2"/>
    <property type="match status" value="1"/>
</dbReference>
<evidence type="ECO:0000256" key="4">
    <source>
        <dbReference type="SAM" id="MobiDB-lite"/>
    </source>
</evidence>
<accession>A0A2T7NXY4</accession>
<dbReference type="PANTHER" id="PTHR13471">
    <property type="entry name" value="TETRATRICOPEPTIDE-LIKE HELICAL"/>
    <property type="match status" value="1"/>
</dbReference>
<dbReference type="GO" id="GO:0006396">
    <property type="term" value="P:RNA processing"/>
    <property type="evidence" value="ECO:0007669"/>
    <property type="project" value="InterPro"/>
</dbReference>
<dbReference type="GO" id="GO:0031048">
    <property type="term" value="P:regulatory ncRNA-mediated heterochromatin formation"/>
    <property type="evidence" value="ECO:0007669"/>
    <property type="project" value="TreeGrafter"/>
</dbReference>
<dbReference type="SUPFAM" id="SSF48452">
    <property type="entry name" value="TPR-like"/>
    <property type="match status" value="1"/>
</dbReference>
<proteinExistence type="inferred from homology"/>
<dbReference type="GO" id="GO:0071013">
    <property type="term" value="C:catalytic step 2 spliceosome"/>
    <property type="evidence" value="ECO:0007669"/>
    <property type="project" value="TreeGrafter"/>
</dbReference>
<organism evidence="5 6">
    <name type="scientific">Pomacea canaliculata</name>
    <name type="common">Golden apple snail</name>
    <dbReference type="NCBI Taxonomy" id="400727"/>
    <lineage>
        <taxon>Eukaryota</taxon>
        <taxon>Metazoa</taxon>
        <taxon>Spiralia</taxon>
        <taxon>Lophotrochozoa</taxon>
        <taxon>Mollusca</taxon>
        <taxon>Gastropoda</taxon>
        <taxon>Caenogastropoda</taxon>
        <taxon>Architaenioglossa</taxon>
        <taxon>Ampullarioidea</taxon>
        <taxon>Ampullariidae</taxon>
        <taxon>Pomacea</taxon>
    </lineage>
</organism>
<keyword evidence="3" id="KW-0539">Nucleus</keyword>
<name>A0A2T7NXY4_POMCA</name>
<evidence type="ECO:0000256" key="2">
    <source>
        <dbReference type="ARBA" id="ARBA00009265"/>
    </source>
</evidence>
<dbReference type="OrthoDB" id="297219at2759"/>
<sequence length="1171" mass="133655">MEKPAKTLFPIASNGPNAASGSNVLFPVASISASDQQNVTTDLDWLENKSYISALAQLPESGHESDTQNLQVSQHHHSVKRKSGGDFPEPEEKDFNNKADNRKVKDDASPSYADVEKKKKKSSHKEKKHKKHKHKKSKSAILEEDLRQETKTEEFWKNHRGKTFLEEIPGLEPESAFRVDRTKDRALWDYDSIYKDKIARYTRLTSSCLGNPTITISNKKSNTGENEMLNRYYSKENRRITRVKGQAVRPSTTKDFKGLEYISVQEKDVSRQLVTEPNRLADSLNILDTATSLYVKGQGKSSEQSTSESIIFMDETFEKISFYNRRLSEDPKNVKLWTEFVNFQDLVFQNAKFSSQQIPSRSLRDVFQPPRICIEKKLAILDKALAANPSSLQLKIAKLELEQDIVDSETLMKEWDELLFSHSGDVHLWRHYLIFQQSRLSAFSVGRTVKLYHRCFKTLRPIMEGSVKVVKMMENLEDEMIELFVQYCTFLHHCGFTEKAVASYQALIEFNLFRPASLNLQPTTDCISIFESFWDSGVPRFGEPGALGWAAWVEDSKLTDAAPAKVIQVKTDQEQENILAQNDSVYETWIKLEQLRESAHWLPWRPDVSRGETEEDCEDLDRLVLYDDVAPTLFRVQKSSSCFTIVAAFLQLLGLGVTIDGCHCKDFDQVKLNALHQIPAASGLDIGVTADPVWKPWPEIETFIEEVLRQAAAYFSGYQRSVFALYRLQLQREKYGVQDMSALSPEAVKAIRKYGKNLLKELQNRNDLILWNEYIRSEWALNKTEDALAMLHTALCMFSDAFALDDHNAMAGMCSLYRTYAEIQLNFLPLDLVKSRIKRASSLQMSRQKAMFALFCLADRVKFSPQKQDLLQPPQILRTRKKFQTMAAALMDSNDIVCSAASKKYLIQLTCCSALFELCCAGIDNTLQIFDSIIKRSDTVHNNTNSSQTNQAMTELQESLYVELLLLLKNYMNVEFVSLTTIRSHLQTALSCFPNNTQLLRELIELETRSHIAGRIRRYFDAAARDTATPYPVLFEVLAEMSRHVKVSGSACREGSGQLEVSDTGTLHRVRAVCERGLQHRAARHCPLLWRMYLKFEVTFGSHEKAKGIFYRALQTCPWAKVLYLDGAVIFGPNQVQELIDLITEKEIRLQIPLEEVSLLLNSEPQNLIAM</sequence>
<dbReference type="Proteomes" id="UP000245119">
    <property type="component" value="Linkage Group LG8"/>
</dbReference>
<feature type="compositionally biased region" description="Basic residues" evidence="4">
    <location>
        <begin position="118"/>
        <end position="138"/>
    </location>
</feature>
<dbReference type="InterPro" id="IPR013633">
    <property type="entry name" value="NRDE-2"/>
</dbReference>
<feature type="region of interest" description="Disordered" evidence="4">
    <location>
        <begin position="1"/>
        <end position="21"/>
    </location>
</feature>
<comment type="caution">
    <text evidence="5">The sequence shown here is derived from an EMBL/GenBank/DDBJ whole genome shotgun (WGS) entry which is preliminary data.</text>
</comment>
<protein>
    <submittedName>
        <fullName evidence="5">Uncharacterized protein</fullName>
    </submittedName>
</protein>
<dbReference type="Gene3D" id="1.25.40.10">
    <property type="entry name" value="Tetratricopeptide repeat domain"/>
    <property type="match status" value="2"/>
</dbReference>
<evidence type="ECO:0000313" key="5">
    <source>
        <dbReference type="EMBL" id="PVD26040.1"/>
    </source>
</evidence>
<gene>
    <name evidence="5" type="ORF">C0Q70_13708</name>
</gene>
<comment type="similarity">
    <text evidence="2">Belongs to the NRDE2 family.</text>
</comment>
<dbReference type="AlphaFoldDB" id="A0A2T7NXY4"/>
<dbReference type="Pfam" id="PF08424">
    <property type="entry name" value="NRDE-2"/>
    <property type="match status" value="1"/>
</dbReference>
<feature type="region of interest" description="Disordered" evidence="4">
    <location>
        <begin position="60"/>
        <end position="144"/>
    </location>
</feature>
<dbReference type="OMA" id="MRDKELH"/>
<dbReference type="SMART" id="SM00386">
    <property type="entry name" value="HAT"/>
    <property type="match status" value="2"/>
</dbReference>
<evidence type="ECO:0000256" key="3">
    <source>
        <dbReference type="ARBA" id="ARBA00023242"/>
    </source>
</evidence>
<dbReference type="InterPro" id="IPR011990">
    <property type="entry name" value="TPR-like_helical_dom_sf"/>
</dbReference>
<evidence type="ECO:0000256" key="1">
    <source>
        <dbReference type="ARBA" id="ARBA00004123"/>
    </source>
</evidence>
<dbReference type="InterPro" id="IPR003107">
    <property type="entry name" value="HAT"/>
</dbReference>
<keyword evidence="6" id="KW-1185">Reference proteome</keyword>
<dbReference type="EMBL" id="PZQS01000008">
    <property type="protein sequence ID" value="PVD26040.1"/>
    <property type="molecule type" value="Genomic_DNA"/>
</dbReference>
<comment type="subcellular location">
    <subcellularLocation>
        <location evidence="1">Nucleus</location>
    </subcellularLocation>
</comment>
<dbReference type="GO" id="GO:1902369">
    <property type="term" value="P:negative regulation of RNA catabolic process"/>
    <property type="evidence" value="ECO:0007669"/>
    <property type="project" value="TreeGrafter"/>
</dbReference>
<feature type="compositionally biased region" description="Basic and acidic residues" evidence="4">
    <location>
        <begin position="93"/>
        <end position="108"/>
    </location>
</feature>